<feature type="transmembrane region" description="Helical" evidence="2">
    <location>
        <begin position="131"/>
        <end position="150"/>
    </location>
</feature>
<dbReference type="EMBL" id="MWWU01000002">
    <property type="protein sequence ID" value="OZG55776.1"/>
    <property type="molecule type" value="Genomic_DNA"/>
</dbReference>
<gene>
    <name evidence="3" type="ORF">AEAE_0264</name>
</gene>
<dbReference type="InterPro" id="IPR005325">
    <property type="entry name" value="DUF308_memb"/>
</dbReference>
<evidence type="ECO:0000256" key="2">
    <source>
        <dbReference type="SAM" id="Phobius"/>
    </source>
</evidence>
<feature type="transmembrane region" description="Helical" evidence="2">
    <location>
        <begin position="156"/>
        <end position="178"/>
    </location>
</feature>
<name>A0A261FA35_9BIFI</name>
<dbReference type="GO" id="GO:0005886">
    <property type="term" value="C:plasma membrane"/>
    <property type="evidence" value="ECO:0007669"/>
    <property type="project" value="TreeGrafter"/>
</dbReference>
<protein>
    <recommendedName>
        <fullName evidence="5">HdeD family acid-resistance protein</fullName>
    </recommendedName>
</protein>
<reference evidence="3 4" key="1">
    <citation type="journal article" date="2017" name="BMC Genomics">
        <title>Comparative genomic and phylogenomic analyses of the Bifidobacteriaceae family.</title>
        <authorList>
            <person name="Lugli G.A."/>
            <person name="Milani C."/>
            <person name="Turroni F."/>
            <person name="Duranti S."/>
            <person name="Mancabelli L."/>
            <person name="Mangifesta M."/>
            <person name="Ferrario C."/>
            <person name="Modesto M."/>
            <person name="Mattarelli P."/>
            <person name="Jiri K."/>
            <person name="van Sinderen D."/>
            <person name="Ventura M."/>
        </authorList>
    </citation>
    <scope>NUCLEOTIDE SEQUENCE [LARGE SCALE GENOMIC DNA]</scope>
    <source>
        <strain evidence="3 4">LMG 21773</strain>
    </source>
</reference>
<feature type="transmembrane region" description="Helical" evidence="2">
    <location>
        <begin position="74"/>
        <end position="91"/>
    </location>
</feature>
<evidence type="ECO:0000256" key="1">
    <source>
        <dbReference type="SAM" id="MobiDB-lite"/>
    </source>
</evidence>
<sequence length="239" mass="25466">MTQPNFTPQNPQDSRNPYSQPNPQFDPNDQNSSSQSAYTGPSNPFMRNVADDPFFAWSPVNLAARFLKGLRRGLIALGIIFTLLGVALLVWPGRSLMVATSLLAVAFLIQGVSAVAGAFSAKGTPSSWRVMTGLVGFFSILAAATMLRNLAGSTGFLIWFTGIFVGISWIMTGIAQIIESAGFLGNGWTIFAGIISILGGLALLFWPITSTATLILLLAITVLIDGIILLVRGLMMPKA</sequence>
<keyword evidence="2" id="KW-0812">Transmembrane</keyword>
<keyword evidence="2" id="KW-0472">Membrane</keyword>
<evidence type="ECO:0000313" key="3">
    <source>
        <dbReference type="EMBL" id="OZG55776.1"/>
    </source>
</evidence>
<evidence type="ECO:0008006" key="5">
    <source>
        <dbReference type="Google" id="ProtNLM"/>
    </source>
</evidence>
<proteinExistence type="predicted"/>
<dbReference type="Pfam" id="PF03729">
    <property type="entry name" value="DUF308"/>
    <property type="match status" value="2"/>
</dbReference>
<feature type="transmembrane region" description="Helical" evidence="2">
    <location>
        <begin position="214"/>
        <end position="235"/>
    </location>
</feature>
<feature type="region of interest" description="Disordered" evidence="1">
    <location>
        <begin position="1"/>
        <end position="42"/>
    </location>
</feature>
<comment type="caution">
    <text evidence="3">The sequence shown here is derived from an EMBL/GenBank/DDBJ whole genome shotgun (WGS) entry which is preliminary data.</text>
</comment>
<dbReference type="OrthoDB" id="3238356at2"/>
<evidence type="ECO:0000313" key="4">
    <source>
        <dbReference type="Proteomes" id="UP000228976"/>
    </source>
</evidence>
<dbReference type="PANTHER" id="PTHR34989">
    <property type="entry name" value="PROTEIN HDED"/>
    <property type="match status" value="1"/>
</dbReference>
<feature type="transmembrane region" description="Helical" evidence="2">
    <location>
        <begin position="190"/>
        <end position="208"/>
    </location>
</feature>
<dbReference type="AlphaFoldDB" id="A0A261FA35"/>
<keyword evidence="4" id="KW-1185">Reference proteome</keyword>
<dbReference type="PANTHER" id="PTHR34989:SF1">
    <property type="entry name" value="PROTEIN HDED"/>
    <property type="match status" value="1"/>
</dbReference>
<dbReference type="Proteomes" id="UP000228976">
    <property type="component" value="Unassembled WGS sequence"/>
</dbReference>
<feature type="transmembrane region" description="Helical" evidence="2">
    <location>
        <begin position="97"/>
        <end position="119"/>
    </location>
</feature>
<organism evidence="3 4">
    <name type="scientific">Aeriscardovia aeriphila</name>
    <dbReference type="NCBI Taxonomy" id="218139"/>
    <lineage>
        <taxon>Bacteria</taxon>
        <taxon>Bacillati</taxon>
        <taxon>Actinomycetota</taxon>
        <taxon>Actinomycetes</taxon>
        <taxon>Bifidobacteriales</taxon>
        <taxon>Bifidobacteriaceae</taxon>
        <taxon>Aeriscardovia</taxon>
    </lineage>
</organism>
<dbReference type="RefSeq" id="WP_094689394.1">
    <property type="nucleotide sequence ID" value="NZ_JACBYZ010000001.1"/>
</dbReference>
<accession>A0A261FA35</accession>
<dbReference type="InterPro" id="IPR052712">
    <property type="entry name" value="Acid_resist_chaperone_HdeD"/>
</dbReference>
<keyword evidence="2" id="KW-1133">Transmembrane helix</keyword>